<dbReference type="Pfam" id="PF12728">
    <property type="entry name" value="HTH_17"/>
    <property type="match status" value="1"/>
</dbReference>
<gene>
    <name evidence="2" type="ORF">AP75_07895</name>
</gene>
<reference evidence="2 3" key="2">
    <citation type="submission" date="2017-05" db="EMBL/GenBank/DDBJ databases">
        <title>Genome of Chryseobacterium haifense.</title>
        <authorList>
            <person name="Newman J.D."/>
        </authorList>
    </citation>
    <scope>NUCLEOTIDE SEQUENCE [LARGE SCALE GENOMIC DNA]</scope>
    <source>
        <strain evidence="2 3">DSM 19056</strain>
    </source>
</reference>
<comment type="caution">
    <text evidence="2">The sequence shown here is derived from an EMBL/GenBank/DDBJ whole genome shotgun (WGS) entry which is preliminary data.</text>
</comment>
<dbReference type="Proteomes" id="UP000197587">
    <property type="component" value="Unassembled WGS sequence"/>
</dbReference>
<organism evidence="2 3">
    <name type="scientific">Kaistella haifensis DSM 19056</name>
    <dbReference type="NCBI Taxonomy" id="1450526"/>
    <lineage>
        <taxon>Bacteria</taxon>
        <taxon>Pseudomonadati</taxon>
        <taxon>Bacteroidota</taxon>
        <taxon>Flavobacteriia</taxon>
        <taxon>Flavobacteriales</taxon>
        <taxon>Weeksellaceae</taxon>
        <taxon>Chryseobacterium group</taxon>
        <taxon>Kaistella</taxon>
    </lineage>
</organism>
<keyword evidence="3" id="KW-1185">Reference proteome</keyword>
<dbReference type="InterPro" id="IPR041657">
    <property type="entry name" value="HTH_17"/>
</dbReference>
<dbReference type="PANTHER" id="PTHR34585">
    <property type="match status" value="1"/>
</dbReference>
<evidence type="ECO:0000313" key="2">
    <source>
        <dbReference type="EMBL" id="OWK98093.1"/>
    </source>
</evidence>
<sequence length="88" mass="10805">MNRRKKNEQRPSYRIPDFEDKTKRQAVEKLYYDTADMATLFNVCARTLQRWRNEGVFPFKRIRGKIYYLKSKIDEYMEREEGADEDQE</sequence>
<keyword evidence="2" id="KW-0238">DNA-binding</keyword>
<dbReference type="InterPro" id="IPR009061">
    <property type="entry name" value="DNA-bd_dom_put_sf"/>
</dbReference>
<dbReference type="PANTHER" id="PTHR34585:SF22">
    <property type="entry name" value="HELIX-TURN-HELIX DOMAIN-CONTAINING PROTEIN"/>
    <property type="match status" value="1"/>
</dbReference>
<reference evidence="2 3" key="1">
    <citation type="submission" date="2014-01" db="EMBL/GenBank/DDBJ databases">
        <authorList>
            <consortium name="Genome Consortium for Active Teaching"/>
            <person name="Sontag T.C."/>
            <person name="Newman J.D."/>
        </authorList>
    </citation>
    <scope>NUCLEOTIDE SEQUENCE [LARGE SCALE GENOMIC DNA]</scope>
    <source>
        <strain evidence="2 3">DSM 19056</strain>
    </source>
</reference>
<evidence type="ECO:0000313" key="3">
    <source>
        <dbReference type="Proteomes" id="UP000197587"/>
    </source>
</evidence>
<accession>A0A246BA33</accession>
<dbReference type="EMBL" id="JASZ02000014">
    <property type="protein sequence ID" value="OWK98093.1"/>
    <property type="molecule type" value="Genomic_DNA"/>
</dbReference>
<name>A0A246BA33_9FLAO</name>
<dbReference type="GO" id="GO:0003677">
    <property type="term" value="F:DNA binding"/>
    <property type="evidence" value="ECO:0007669"/>
    <property type="project" value="UniProtKB-KW"/>
</dbReference>
<feature type="domain" description="Helix-turn-helix" evidence="1">
    <location>
        <begin position="31"/>
        <end position="79"/>
    </location>
</feature>
<protein>
    <submittedName>
        <fullName evidence="2">DNA-binding protein</fullName>
    </submittedName>
</protein>
<dbReference type="AlphaFoldDB" id="A0A246BA33"/>
<proteinExistence type="predicted"/>
<dbReference type="SUPFAM" id="SSF46955">
    <property type="entry name" value="Putative DNA-binding domain"/>
    <property type="match status" value="1"/>
</dbReference>
<evidence type="ECO:0000259" key="1">
    <source>
        <dbReference type="Pfam" id="PF12728"/>
    </source>
</evidence>